<sequence>LETSVQESTATGILGPCDRTTDIGVEFRHSGWRGRRQRVLEAFERIDPLSSRAARFAACGRNAWVMQSVSDPDVYRVACSKCHDRLCQPCASARSRRVAARVAELSKNREIRFLTLTLRINDAPLGDQVTRLLSCFARLRRRVMWKRSQTGGVAFLELKRRAESHTWHPHIHAIIEGTYLDKKVISRAWHELTGDSFIVKIKLCDSSERAAYYAAKYSGKAVHGGVENDPDMLDEAIQSLKGRRLLTCFGDWRFPSASDDLYPDEWRTVGTLRSVLERSHGGDPSARGVVACLTGIATCDLPGHDPPVPDPVRVAHDAQRSAWYDSFPF</sequence>
<dbReference type="Pfam" id="PF01446">
    <property type="entry name" value="Rep_1"/>
    <property type="match status" value="1"/>
</dbReference>
<keyword evidence="1" id="KW-0235">DNA replication</keyword>
<feature type="non-terminal residue" evidence="2">
    <location>
        <position position="1"/>
    </location>
</feature>
<evidence type="ECO:0000313" key="2">
    <source>
        <dbReference type="EMBL" id="KKM78612.1"/>
    </source>
</evidence>
<comment type="caution">
    <text evidence="2">The sequence shown here is derived from an EMBL/GenBank/DDBJ whole genome shotgun (WGS) entry which is preliminary data.</text>
</comment>
<evidence type="ECO:0000256" key="1">
    <source>
        <dbReference type="ARBA" id="ARBA00022705"/>
    </source>
</evidence>
<dbReference type="GO" id="GO:0006260">
    <property type="term" value="P:DNA replication"/>
    <property type="evidence" value="ECO:0007669"/>
    <property type="project" value="UniProtKB-KW"/>
</dbReference>
<gene>
    <name evidence="2" type="ORF">LCGC14_1358150</name>
</gene>
<evidence type="ECO:0008006" key="3">
    <source>
        <dbReference type="Google" id="ProtNLM"/>
    </source>
</evidence>
<accession>A0A0F9NB61</accession>
<dbReference type="InterPro" id="IPR000989">
    <property type="entry name" value="Rep"/>
</dbReference>
<dbReference type="GO" id="GO:0003677">
    <property type="term" value="F:DNA binding"/>
    <property type="evidence" value="ECO:0007669"/>
    <property type="project" value="InterPro"/>
</dbReference>
<dbReference type="AlphaFoldDB" id="A0A0F9NB61"/>
<protein>
    <recommendedName>
        <fullName evidence="3">Replication protein</fullName>
    </recommendedName>
</protein>
<name>A0A0F9NB61_9ZZZZ</name>
<organism evidence="2">
    <name type="scientific">marine sediment metagenome</name>
    <dbReference type="NCBI Taxonomy" id="412755"/>
    <lineage>
        <taxon>unclassified sequences</taxon>
        <taxon>metagenomes</taxon>
        <taxon>ecological metagenomes</taxon>
    </lineage>
</organism>
<reference evidence="2" key="1">
    <citation type="journal article" date="2015" name="Nature">
        <title>Complex archaea that bridge the gap between prokaryotes and eukaryotes.</title>
        <authorList>
            <person name="Spang A."/>
            <person name="Saw J.H."/>
            <person name="Jorgensen S.L."/>
            <person name="Zaremba-Niedzwiedzka K."/>
            <person name="Martijn J."/>
            <person name="Lind A.E."/>
            <person name="van Eijk R."/>
            <person name="Schleper C."/>
            <person name="Guy L."/>
            <person name="Ettema T.J."/>
        </authorList>
    </citation>
    <scope>NUCLEOTIDE SEQUENCE</scope>
</reference>
<proteinExistence type="predicted"/>
<dbReference type="EMBL" id="LAZR01008465">
    <property type="protein sequence ID" value="KKM78612.1"/>
    <property type="molecule type" value="Genomic_DNA"/>
</dbReference>